<evidence type="ECO:0008006" key="5">
    <source>
        <dbReference type="Google" id="ProtNLM"/>
    </source>
</evidence>
<protein>
    <recommendedName>
        <fullName evidence="5">Selenoprotein K</fullName>
    </recommendedName>
</protein>
<name>E2C5Y7_HARSA</name>
<evidence type="ECO:0000313" key="3">
    <source>
        <dbReference type="EMBL" id="EFN76646.1"/>
    </source>
</evidence>
<dbReference type="Pfam" id="PF10961">
    <property type="entry name" value="SelK_SelG"/>
    <property type="match status" value="1"/>
</dbReference>
<keyword evidence="2" id="KW-0472">Membrane</keyword>
<dbReference type="InParanoid" id="E2C5Y7"/>
<accession>E2C5Y7</accession>
<dbReference type="EMBL" id="GL452875">
    <property type="protein sequence ID" value="EFN76646.1"/>
    <property type="molecule type" value="Genomic_DNA"/>
</dbReference>
<keyword evidence="2" id="KW-0812">Transmembrane</keyword>
<evidence type="ECO:0000256" key="1">
    <source>
        <dbReference type="SAM" id="MobiDB-lite"/>
    </source>
</evidence>
<dbReference type="OMA" id="IYMVIMF"/>
<keyword evidence="4" id="KW-1185">Reference proteome</keyword>
<evidence type="ECO:0000313" key="4">
    <source>
        <dbReference type="Proteomes" id="UP000008237"/>
    </source>
</evidence>
<reference evidence="3 4" key="1">
    <citation type="journal article" date="2010" name="Science">
        <title>Genomic comparison of the ants Camponotus floridanus and Harpegnathos saltator.</title>
        <authorList>
            <person name="Bonasio R."/>
            <person name="Zhang G."/>
            <person name="Ye C."/>
            <person name="Mutti N.S."/>
            <person name="Fang X."/>
            <person name="Qin N."/>
            <person name="Donahue G."/>
            <person name="Yang P."/>
            <person name="Li Q."/>
            <person name="Li C."/>
            <person name="Zhang P."/>
            <person name="Huang Z."/>
            <person name="Berger S.L."/>
            <person name="Reinberg D."/>
            <person name="Wang J."/>
            <person name="Liebig J."/>
        </authorList>
    </citation>
    <scope>NUCLEOTIDE SEQUENCE [LARGE SCALE GENOMIC DNA]</scope>
    <source>
        <strain evidence="3 4">R22 G/1</strain>
    </source>
</reference>
<sequence length="86" mass="9409">LLIDGSVVNSIPWSLRRIFGLFTGLIYMVIMFFQTLINPNMNQASGQSTSFRSSSGLHPPTRRLGRPNTGNNVDIPFFGGCSSCAK</sequence>
<dbReference type="Proteomes" id="UP000008237">
    <property type="component" value="Unassembled WGS sequence"/>
</dbReference>
<feature type="non-terminal residue" evidence="3">
    <location>
        <position position="1"/>
    </location>
</feature>
<feature type="compositionally biased region" description="Low complexity" evidence="1">
    <location>
        <begin position="45"/>
        <end position="55"/>
    </location>
</feature>
<feature type="region of interest" description="Disordered" evidence="1">
    <location>
        <begin position="43"/>
        <end position="71"/>
    </location>
</feature>
<dbReference type="OrthoDB" id="167295at2759"/>
<dbReference type="InterPro" id="IPR024491">
    <property type="entry name" value="Se_SelK/SelG"/>
</dbReference>
<dbReference type="AlphaFoldDB" id="E2C5Y7"/>
<keyword evidence="2" id="KW-1133">Transmembrane helix</keyword>
<dbReference type="STRING" id="610380.E2C5Y7"/>
<organism evidence="4">
    <name type="scientific">Harpegnathos saltator</name>
    <name type="common">Jerdon's jumping ant</name>
    <dbReference type="NCBI Taxonomy" id="610380"/>
    <lineage>
        <taxon>Eukaryota</taxon>
        <taxon>Metazoa</taxon>
        <taxon>Ecdysozoa</taxon>
        <taxon>Arthropoda</taxon>
        <taxon>Hexapoda</taxon>
        <taxon>Insecta</taxon>
        <taxon>Pterygota</taxon>
        <taxon>Neoptera</taxon>
        <taxon>Endopterygota</taxon>
        <taxon>Hymenoptera</taxon>
        <taxon>Apocrita</taxon>
        <taxon>Aculeata</taxon>
        <taxon>Formicoidea</taxon>
        <taxon>Formicidae</taxon>
        <taxon>Ponerinae</taxon>
        <taxon>Ponerini</taxon>
        <taxon>Harpegnathos</taxon>
    </lineage>
</organism>
<proteinExistence type="predicted"/>
<feature type="transmembrane region" description="Helical" evidence="2">
    <location>
        <begin position="18"/>
        <end position="37"/>
    </location>
</feature>
<evidence type="ECO:0000256" key="2">
    <source>
        <dbReference type="SAM" id="Phobius"/>
    </source>
</evidence>
<gene>
    <name evidence="3" type="ORF">EAI_13426</name>
</gene>